<sequence length="331" mass="37528">MVWTTIWSHAQRGVFAYSEHQETVEILLKQITPIEQIRLVFANDYGDQIQSIRRLTIQSNECMERVKSFSLAPGEFYQTQTIPIDPKASKWKISFEATPLESGYAFNDADFLPEKGRADFCTGLLTIEADVEGECILALGDSLTEGATWTAPLQRQLRQKNLFLVNQGINGSFLLKDSSGNEATTSNNSLFYGYASFKRLKRCLDSHQNVKKVIIFLGANDLIHGELDLQRFQAAINQLIDYCIERSIDYRLCTLTPCLGYPGMDATKENTRQQINHWLRKKQETLWDFAAMVEEKGQLFSSYDSGDHLHLNAIGGLVIARQISSDFFKGE</sequence>
<dbReference type="Pfam" id="PF13472">
    <property type="entry name" value="Lipase_GDSL_2"/>
    <property type="match status" value="1"/>
</dbReference>
<feature type="domain" description="SGNH hydrolase-type esterase" evidence="1">
    <location>
        <begin position="138"/>
        <end position="315"/>
    </location>
</feature>
<dbReference type="STRING" id="249189.RV04_GL002445"/>
<dbReference type="InterPro" id="IPR036514">
    <property type="entry name" value="SGNH_hydro_sf"/>
</dbReference>
<dbReference type="EMBL" id="JXKQ01000008">
    <property type="protein sequence ID" value="OJG45131.1"/>
    <property type="molecule type" value="Genomic_DNA"/>
</dbReference>
<dbReference type="OrthoDB" id="1828825at2"/>
<evidence type="ECO:0000313" key="3">
    <source>
        <dbReference type="Proteomes" id="UP000182077"/>
    </source>
</evidence>
<dbReference type="InterPro" id="IPR013830">
    <property type="entry name" value="SGNH_hydro"/>
</dbReference>
<reference evidence="2 3" key="1">
    <citation type="submission" date="2014-12" db="EMBL/GenBank/DDBJ databases">
        <title>Draft genome sequences of 29 type strains of Enterococci.</title>
        <authorList>
            <person name="Zhong Z."/>
            <person name="Sun Z."/>
            <person name="Liu W."/>
            <person name="Zhang W."/>
            <person name="Zhang H."/>
        </authorList>
    </citation>
    <scope>NUCLEOTIDE SEQUENCE [LARGE SCALE GENOMIC DNA]</scope>
    <source>
        <strain evidence="2 3">DSM 17122</strain>
    </source>
</reference>
<proteinExistence type="predicted"/>
<accession>A0A1L8TLC7</accession>
<dbReference type="PANTHER" id="PTHR43784">
    <property type="entry name" value="GDSL-LIKE LIPASE/ACYLHYDROLASE, PUTATIVE (AFU_ORTHOLOGUE AFUA_2G00820)-RELATED"/>
    <property type="match status" value="1"/>
</dbReference>
<evidence type="ECO:0000259" key="1">
    <source>
        <dbReference type="Pfam" id="PF13472"/>
    </source>
</evidence>
<protein>
    <recommendedName>
        <fullName evidence="1">SGNH hydrolase-type esterase domain-containing protein</fullName>
    </recommendedName>
</protein>
<dbReference type="Gene3D" id="3.40.50.1110">
    <property type="entry name" value="SGNH hydrolase"/>
    <property type="match status" value="1"/>
</dbReference>
<organism evidence="2 3">
    <name type="scientific">Enterococcus hermanniensis</name>
    <dbReference type="NCBI Taxonomy" id="249189"/>
    <lineage>
        <taxon>Bacteria</taxon>
        <taxon>Bacillati</taxon>
        <taxon>Bacillota</taxon>
        <taxon>Bacilli</taxon>
        <taxon>Lactobacillales</taxon>
        <taxon>Enterococcaceae</taxon>
        <taxon>Enterococcus</taxon>
    </lineage>
</organism>
<comment type="caution">
    <text evidence="2">The sequence shown here is derived from an EMBL/GenBank/DDBJ whole genome shotgun (WGS) entry which is preliminary data.</text>
</comment>
<name>A0A1L8TLC7_9ENTE</name>
<dbReference type="Proteomes" id="UP000182077">
    <property type="component" value="Unassembled WGS sequence"/>
</dbReference>
<keyword evidence="3" id="KW-1185">Reference proteome</keyword>
<gene>
    <name evidence="2" type="ORF">RV04_GL002445</name>
</gene>
<dbReference type="AlphaFoldDB" id="A0A1L8TLC7"/>
<evidence type="ECO:0000313" key="2">
    <source>
        <dbReference type="EMBL" id="OJG45131.1"/>
    </source>
</evidence>
<dbReference type="PANTHER" id="PTHR43784:SF2">
    <property type="entry name" value="GDSL-LIKE LIPASE_ACYLHYDROLASE, PUTATIVE (AFU_ORTHOLOGUE AFUA_2G00820)-RELATED"/>
    <property type="match status" value="1"/>
</dbReference>
<dbReference type="SUPFAM" id="SSF52266">
    <property type="entry name" value="SGNH hydrolase"/>
    <property type="match status" value="1"/>
</dbReference>
<dbReference type="RefSeq" id="WP_071858294.1">
    <property type="nucleotide sequence ID" value="NZ_JBHSHK010000005.1"/>
</dbReference>
<dbReference type="InterPro" id="IPR053140">
    <property type="entry name" value="GDSL_Rv0518-like"/>
</dbReference>